<protein>
    <submittedName>
        <fullName evidence="1">Uncharacterized protein</fullName>
    </submittedName>
</protein>
<gene>
    <name evidence="1" type="ORF">LTS18_000903</name>
</gene>
<feature type="non-terminal residue" evidence="1">
    <location>
        <position position="1"/>
    </location>
</feature>
<organism evidence="1 2">
    <name type="scientific">Coniosporium uncinatum</name>
    <dbReference type="NCBI Taxonomy" id="93489"/>
    <lineage>
        <taxon>Eukaryota</taxon>
        <taxon>Fungi</taxon>
        <taxon>Dikarya</taxon>
        <taxon>Ascomycota</taxon>
        <taxon>Pezizomycotina</taxon>
        <taxon>Dothideomycetes</taxon>
        <taxon>Dothideomycetes incertae sedis</taxon>
        <taxon>Coniosporium</taxon>
    </lineage>
</organism>
<comment type="caution">
    <text evidence="1">The sequence shown here is derived from an EMBL/GenBank/DDBJ whole genome shotgun (WGS) entry which is preliminary data.</text>
</comment>
<evidence type="ECO:0000313" key="1">
    <source>
        <dbReference type="EMBL" id="KAK3044578.1"/>
    </source>
</evidence>
<proteinExistence type="predicted"/>
<evidence type="ECO:0000313" key="2">
    <source>
        <dbReference type="Proteomes" id="UP001186974"/>
    </source>
</evidence>
<dbReference type="Proteomes" id="UP001186974">
    <property type="component" value="Unassembled WGS sequence"/>
</dbReference>
<reference evidence="1" key="1">
    <citation type="submission" date="2024-09" db="EMBL/GenBank/DDBJ databases">
        <title>Black Yeasts Isolated from many extreme environments.</title>
        <authorList>
            <person name="Coleine C."/>
            <person name="Stajich J.E."/>
            <person name="Selbmann L."/>
        </authorList>
    </citation>
    <scope>NUCLEOTIDE SEQUENCE</scope>
    <source>
        <strain evidence="1">CCFEE 5737</strain>
    </source>
</reference>
<sequence length="227" mass="24417">LEDVSNRLVAVPKPARLSALRAELALIAQDLPAEVDIPVICPAVLEDGSAGRSRHHRVVRLNPAEATSLNSAERVPYLVLVEVLREDFDFNPDSDVNNELLTRLLAEKGTPRKRLFDITDASRAPLQDRANGTSDSVFEPANGDLGSSSLIRDLEEGDVAIAHRPKSPFVGNALQAKVEQARSSSGANTLSSRTTISTPRTSDMDSSSGDAHAHCSANVGATEYERR</sequence>
<accession>A0ACC3CTE5</accession>
<keyword evidence="2" id="KW-1185">Reference proteome</keyword>
<dbReference type="EMBL" id="JAWDJW010011755">
    <property type="protein sequence ID" value="KAK3044578.1"/>
    <property type="molecule type" value="Genomic_DNA"/>
</dbReference>
<name>A0ACC3CTE5_9PEZI</name>